<evidence type="ECO:0000313" key="2">
    <source>
        <dbReference type="EMBL" id="KAJ6952150.1"/>
    </source>
</evidence>
<sequence length="166" mass="18724">MLYKLLLNNNHLSGAIPLDIKMLSNLQFLNLASNNLSGLIPKQLGECSNLLLLNLSVYYGIANHIFLVLRKKDFEDKEMLGLVQSKQKPTSESSNNSLLTEEMAAVPMTTEKISEYLPKNDEEACPICQEKLNNQKMVFPCGHVTCCKCFFAMTERKMHDNMSAAY</sequence>
<dbReference type="InterPro" id="IPR032675">
    <property type="entry name" value="LRR_dom_sf"/>
</dbReference>
<dbReference type="PANTHER" id="PTHR45865:SF1">
    <property type="entry name" value="E3 UBIQUITIN-PROTEIN LIGASE SHPRH"/>
    <property type="match status" value="1"/>
</dbReference>
<name>A0AAD6PNV8_9ROSI</name>
<dbReference type="Proteomes" id="UP001164929">
    <property type="component" value="Chromosome 19"/>
</dbReference>
<dbReference type="InterPro" id="IPR013083">
    <property type="entry name" value="Znf_RING/FYVE/PHD"/>
</dbReference>
<comment type="caution">
    <text evidence="2">The sequence shown here is derived from an EMBL/GenBank/DDBJ whole genome shotgun (WGS) entry which is preliminary data.</text>
</comment>
<dbReference type="SUPFAM" id="SSF52058">
    <property type="entry name" value="L domain-like"/>
    <property type="match status" value="1"/>
</dbReference>
<dbReference type="Gene3D" id="3.80.10.10">
    <property type="entry name" value="Ribonuclease Inhibitor"/>
    <property type="match status" value="1"/>
</dbReference>
<dbReference type="Pfam" id="PF13923">
    <property type="entry name" value="zf-C3HC4_2"/>
    <property type="match status" value="1"/>
</dbReference>
<dbReference type="Gene3D" id="3.30.40.10">
    <property type="entry name" value="Zinc/RING finger domain, C3HC4 (zinc finger)"/>
    <property type="match status" value="1"/>
</dbReference>
<gene>
    <name evidence="2" type="ORF">NC653_041339</name>
</gene>
<dbReference type="EMBL" id="JAQIZT010000019">
    <property type="protein sequence ID" value="KAJ6952150.1"/>
    <property type="molecule type" value="Genomic_DNA"/>
</dbReference>
<protein>
    <recommendedName>
        <fullName evidence="1">RING-type domain-containing protein</fullName>
    </recommendedName>
</protein>
<dbReference type="SUPFAM" id="SSF57850">
    <property type="entry name" value="RING/U-box"/>
    <property type="match status" value="1"/>
</dbReference>
<dbReference type="AlphaFoldDB" id="A0AAD6PNV8"/>
<dbReference type="PANTHER" id="PTHR45865">
    <property type="entry name" value="E3 UBIQUITIN-PROTEIN LIGASE SHPRH FAMILY MEMBER"/>
    <property type="match status" value="1"/>
</dbReference>
<dbReference type="InterPro" id="IPR052583">
    <property type="entry name" value="ATP-helicase/E3_Ub-Ligase"/>
</dbReference>
<evidence type="ECO:0000313" key="3">
    <source>
        <dbReference type="Proteomes" id="UP001164929"/>
    </source>
</evidence>
<accession>A0AAD6PNV8</accession>
<evidence type="ECO:0000259" key="1">
    <source>
        <dbReference type="Pfam" id="PF13923"/>
    </source>
</evidence>
<reference evidence="2" key="1">
    <citation type="journal article" date="2023" name="Mol. Ecol. Resour.">
        <title>Chromosome-level genome assembly of a triploid poplar Populus alba 'Berolinensis'.</title>
        <authorList>
            <person name="Chen S."/>
            <person name="Yu Y."/>
            <person name="Wang X."/>
            <person name="Wang S."/>
            <person name="Zhang T."/>
            <person name="Zhou Y."/>
            <person name="He R."/>
            <person name="Meng N."/>
            <person name="Wang Y."/>
            <person name="Liu W."/>
            <person name="Liu Z."/>
            <person name="Liu J."/>
            <person name="Guo Q."/>
            <person name="Huang H."/>
            <person name="Sederoff R.R."/>
            <person name="Wang G."/>
            <person name="Qu G."/>
            <person name="Chen S."/>
        </authorList>
    </citation>
    <scope>NUCLEOTIDE SEQUENCE</scope>
    <source>
        <strain evidence="2">SC-2020</strain>
    </source>
</reference>
<dbReference type="InterPro" id="IPR001841">
    <property type="entry name" value="Znf_RING"/>
</dbReference>
<feature type="domain" description="RING-type" evidence="1">
    <location>
        <begin position="125"/>
        <end position="152"/>
    </location>
</feature>
<keyword evidence="3" id="KW-1185">Reference proteome</keyword>
<organism evidence="2 3">
    <name type="scientific">Populus alba x Populus x berolinensis</name>
    <dbReference type="NCBI Taxonomy" id="444605"/>
    <lineage>
        <taxon>Eukaryota</taxon>
        <taxon>Viridiplantae</taxon>
        <taxon>Streptophyta</taxon>
        <taxon>Embryophyta</taxon>
        <taxon>Tracheophyta</taxon>
        <taxon>Spermatophyta</taxon>
        <taxon>Magnoliopsida</taxon>
        <taxon>eudicotyledons</taxon>
        <taxon>Gunneridae</taxon>
        <taxon>Pentapetalae</taxon>
        <taxon>rosids</taxon>
        <taxon>fabids</taxon>
        <taxon>Malpighiales</taxon>
        <taxon>Salicaceae</taxon>
        <taxon>Saliceae</taxon>
        <taxon>Populus</taxon>
    </lineage>
</organism>
<proteinExistence type="predicted"/>